<dbReference type="EMBL" id="BAABLX010000016">
    <property type="protein sequence ID" value="GAA4942186.1"/>
    <property type="molecule type" value="Genomic_DNA"/>
</dbReference>
<name>A0AAV3U2D7_9ALTE</name>
<proteinExistence type="predicted"/>
<reference evidence="2" key="1">
    <citation type="journal article" date="2019" name="Int. J. Syst. Evol. Microbiol.">
        <title>The Global Catalogue of Microorganisms (GCM) 10K type strain sequencing project: providing services to taxonomists for standard genome sequencing and annotation.</title>
        <authorList>
            <consortium name="The Broad Institute Genomics Platform"/>
            <consortium name="The Broad Institute Genome Sequencing Center for Infectious Disease"/>
            <person name="Wu L."/>
            <person name="Ma J."/>
        </authorList>
    </citation>
    <scope>NUCLEOTIDE SEQUENCE [LARGE SCALE GENOMIC DNA]</scope>
    <source>
        <strain evidence="2">JCM 19134</strain>
    </source>
</reference>
<accession>A0AAV3U2D7</accession>
<evidence type="ECO:0000313" key="1">
    <source>
        <dbReference type="EMBL" id="GAA4942186.1"/>
    </source>
</evidence>
<gene>
    <name evidence="1" type="ORF">GCM10025791_20730</name>
</gene>
<evidence type="ECO:0000313" key="2">
    <source>
        <dbReference type="Proteomes" id="UP001409585"/>
    </source>
</evidence>
<organism evidence="1 2">
    <name type="scientific">Halioxenophilus aromaticivorans</name>
    <dbReference type="NCBI Taxonomy" id="1306992"/>
    <lineage>
        <taxon>Bacteria</taxon>
        <taxon>Pseudomonadati</taxon>
        <taxon>Pseudomonadota</taxon>
        <taxon>Gammaproteobacteria</taxon>
        <taxon>Alteromonadales</taxon>
        <taxon>Alteromonadaceae</taxon>
        <taxon>Halioxenophilus</taxon>
    </lineage>
</organism>
<comment type="caution">
    <text evidence="1">The sequence shown here is derived from an EMBL/GenBank/DDBJ whole genome shotgun (WGS) entry which is preliminary data.</text>
</comment>
<dbReference type="Proteomes" id="UP001409585">
    <property type="component" value="Unassembled WGS sequence"/>
</dbReference>
<protein>
    <submittedName>
        <fullName evidence="1">Uncharacterized protein</fullName>
    </submittedName>
</protein>
<sequence>MHLRVYPRNAAPAQSLATLIKNVGMIDIFVTKLLALANAVTMVVPARANVFGGPSENDK</sequence>
<keyword evidence="2" id="KW-1185">Reference proteome</keyword>
<dbReference type="AlphaFoldDB" id="A0AAV3U2D7"/>